<keyword evidence="2" id="KW-1185">Reference proteome</keyword>
<proteinExistence type="predicted"/>
<evidence type="ECO:0000313" key="2">
    <source>
        <dbReference type="Proteomes" id="UP000593576"/>
    </source>
</evidence>
<dbReference type="EMBL" id="JABFAF010000002">
    <property type="protein sequence ID" value="MBA0850268.1"/>
    <property type="molecule type" value="Genomic_DNA"/>
</dbReference>
<dbReference type="AlphaFoldDB" id="A0A7J9KV07"/>
<protein>
    <submittedName>
        <fullName evidence="1">Uncharacterized protein</fullName>
    </submittedName>
</protein>
<name>A0A7J9KV07_GOSSC</name>
<gene>
    <name evidence="1" type="ORF">Goshw_027657</name>
</gene>
<accession>A0A7J9KV07</accession>
<organism evidence="1 2">
    <name type="scientific">Gossypium schwendimanii</name>
    <name type="common">Cotton</name>
    <dbReference type="NCBI Taxonomy" id="34291"/>
    <lineage>
        <taxon>Eukaryota</taxon>
        <taxon>Viridiplantae</taxon>
        <taxon>Streptophyta</taxon>
        <taxon>Embryophyta</taxon>
        <taxon>Tracheophyta</taxon>
        <taxon>Spermatophyta</taxon>
        <taxon>Magnoliopsida</taxon>
        <taxon>eudicotyledons</taxon>
        <taxon>Gunneridae</taxon>
        <taxon>Pentapetalae</taxon>
        <taxon>rosids</taxon>
        <taxon>malvids</taxon>
        <taxon>Malvales</taxon>
        <taxon>Malvaceae</taxon>
        <taxon>Malvoideae</taxon>
        <taxon>Gossypium</taxon>
    </lineage>
</organism>
<feature type="non-terminal residue" evidence="1">
    <location>
        <position position="165"/>
    </location>
</feature>
<evidence type="ECO:0000313" key="1">
    <source>
        <dbReference type="EMBL" id="MBA0850268.1"/>
    </source>
</evidence>
<sequence length="165" mass="17950">IKQQDRRSWSNNRQVSQTGDRVSLEFVGRLDNFRTIILRKAPASRLRNIIGLNRANYASGGHGGDSSDGPSSFLLYRKQEDQWMELIEMSSINGGLTESQTDQDLLNQVETPKGGSPKTKVTAGIGKCASEHQLNMHPSELSNPAIMEGSAATASGSFPASQMNN</sequence>
<dbReference type="Proteomes" id="UP000593576">
    <property type="component" value="Unassembled WGS sequence"/>
</dbReference>
<reference evidence="1 2" key="1">
    <citation type="journal article" date="2019" name="Genome Biol. Evol.">
        <title>Insights into the evolution of the New World diploid cottons (Gossypium, subgenus Houzingenia) based on genome sequencing.</title>
        <authorList>
            <person name="Grover C.E."/>
            <person name="Arick M.A. 2nd"/>
            <person name="Thrash A."/>
            <person name="Conover J.L."/>
            <person name="Sanders W.S."/>
            <person name="Peterson D.G."/>
            <person name="Frelichowski J.E."/>
            <person name="Scheffler J.A."/>
            <person name="Scheffler B.E."/>
            <person name="Wendel J.F."/>
        </authorList>
    </citation>
    <scope>NUCLEOTIDE SEQUENCE [LARGE SCALE GENOMIC DNA]</scope>
    <source>
        <strain evidence="1">1</strain>
        <tissue evidence="1">Leaf</tissue>
    </source>
</reference>
<comment type="caution">
    <text evidence="1">The sequence shown here is derived from an EMBL/GenBank/DDBJ whole genome shotgun (WGS) entry which is preliminary data.</text>
</comment>